<dbReference type="AlphaFoldDB" id="A0A3P7XQS2"/>
<evidence type="ECO:0000313" key="3">
    <source>
        <dbReference type="Proteomes" id="UP000269396"/>
    </source>
</evidence>
<keyword evidence="1" id="KW-0472">Membrane</keyword>
<reference evidence="2" key="1">
    <citation type="submission" date="2018-11" db="EMBL/GenBank/DDBJ databases">
        <authorList>
            <consortium name="Pathogen Informatics"/>
        </authorList>
    </citation>
    <scope>NUCLEOTIDE SEQUENCE [LARGE SCALE GENOMIC DNA]</scope>
    <source>
        <strain evidence="2">Denwood</strain>
    </source>
</reference>
<keyword evidence="3" id="KW-1185">Reference proteome</keyword>
<evidence type="ECO:0000313" key="2">
    <source>
        <dbReference type="EMBL" id="VDO76731.1"/>
    </source>
</evidence>
<name>A0A3P7XQS2_9TREM</name>
<evidence type="ECO:0000256" key="1">
    <source>
        <dbReference type="SAM" id="Phobius"/>
    </source>
</evidence>
<proteinExistence type="predicted"/>
<accession>A0A3P7XQS2</accession>
<dbReference type="Proteomes" id="UP000269396">
    <property type="component" value="Unassembled WGS sequence"/>
</dbReference>
<keyword evidence="1" id="KW-0812">Transmembrane</keyword>
<sequence length="54" mass="6495">MVFINPWIVMYNLGHFINCFFQIKIGITNFNNPRGTFIIFYLYSSFFIIICFTN</sequence>
<dbReference type="EMBL" id="UZAL01001337">
    <property type="protein sequence ID" value="VDO76731.1"/>
    <property type="molecule type" value="Genomic_DNA"/>
</dbReference>
<feature type="transmembrane region" description="Helical" evidence="1">
    <location>
        <begin position="35"/>
        <end position="53"/>
    </location>
</feature>
<gene>
    <name evidence="2" type="ORF">SMTD_LOCUS1260</name>
</gene>
<organism evidence="2 3">
    <name type="scientific">Schistosoma mattheei</name>
    <dbReference type="NCBI Taxonomy" id="31246"/>
    <lineage>
        <taxon>Eukaryota</taxon>
        <taxon>Metazoa</taxon>
        <taxon>Spiralia</taxon>
        <taxon>Lophotrochozoa</taxon>
        <taxon>Platyhelminthes</taxon>
        <taxon>Trematoda</taxon>
        <taxon>Digenea</taxon>
        <taxon>Strigeidida</taxon>
        <taxon>Schistosomatoidea</taxon>
        <taxon>Schistosomatidae</taxon>
        <taxon>Schistosoma</taxon>
    </lineage>
</organism>
<protein>
    <submittedName>
        <fullName evidence="2">Uncharacterized protein</fullName>
    </submittedName>
</protein>
<keyword evidence="1" id="KW-1133">Transmembrane helix</keyword>